<dbReference type="Pfam" id="PF07729">
    <property type="entry name" value="FCD"/>
    <property type="match status" value="1"/>
</dbReference>
<sequence>MERDITPPATTLPADTPRMSRPQRAAAAIKDWVVERGMRPGDRLPGEAELMAHFGMAKGTIREALRVLEAQGLIRTRTGPGGGAFVNEVSEARARALLGNYFYFNEIGIADIYALRRALEPVLVTQLAGQLTDAQIGELEQVMTAYETPPETIEEAERQRMAELDFHALLADYSPNALLRFQCRFLISLLKELTICRKIYSREIPGFRESGRDYQSRLLQALRAGDAGAAKAIMRAHLNTAQDIMEQQESVVLRQFLRETDRQ</sequence>
<dbReference type="AlphaFoldDB" id="A0A239CAY7"/>
<evidence type="ECO:0000256" key="4">
    <source>
        <dbReference type="SAM" id="MobiDB-lite"/>
    </source>
</evidence>
<gene>
    <name evidence="6" type="ORF">SAMN05421757_101178</name>
</gene>
<protein>
    <submittedName>
        <fullName evidence="6">Transcriptional regulator, GntR family</fullName>
    </submittedName>
</protein>
<dbReference type="PANTHER" id="PTHR43537:SF5">
    <property type="entry name" value="UXU OPERON TRANSCRIPTIONAL REGULATOR"/>
    <property type="match status" value="1"/>
</dbReference>
<dbReference type="Pfam" id="PF00392">
    <property type="entry name" value="GntR"/>
    <property type="match status" value="1"/>
</dbReference>
<dbReference type="Gene3D" id="1.20.120.530">
    <property type="entry name" value="GntR ligand-binding domain-like"/>
    <property type="match status" value="1"/>
</dbReference>
<feature type="domain" description="HTH gntR-type" evidence="5">
    <location>
        <begin position="19"/>
        <end position="89"/>
    </location>
</feature>
<dbReference type="CDD" id="cd07377">
    <property type="entry name" value="WHTH_GntR"/>
    <property type="match status" value="1"/>
</dbReference>
<organism evidence="6 7">
    <name type="scientific">Tropicimonas sediminicola</name>
    <dbReference type="NCBI Taxonomy" id="1031541"/>
    <lineage>
        <taxon>Bacteria</taxon>
        <taxon>Pseudomonadati</taxon>
        <taxon>Pseudomonadota</taxon>
        <taxon>Alphaproteobacteria</taxon>
        <taxon>Rhodobacterales</taxon>
        <taxon>Roseobacteraceae</taxon>
        <taxon>Tropicimonas</taxon>
    </lineage>
</organism>
<evidence type="ECO:0000256" key="1">
    <source>
        <dbReference type="ARBA" id="ARBA00023015"/>
    </source>
</evidence>
<dbReference type="PROSITE" id="PS50949">
    <property type="entry name" value="HTH_GNTR"/>
    <property type="match status" value="1"/>
</dbReference>
<dbReference type="RefSeq" id="WP_089230669.1">
    <property type="nucleotide sequence ID" value="NZ_FZOY01000001.1"/>
</dbReference>
<feature type="compositionally biased region" description="Low complexity" evidence="4">
    <location>
        <begin position="1"/>
        <end position="17"/>
    </location>
</feature>
<evidence type="ECO:0000313" key="6">
    <source>
        <dbReference type="EMBL" id="SNS17119.1"/>
    </source>
</evidence>
<dbReference type="GO" id="GO:0003677">
    <property type="term" value="F:DNA binding"/>
    <property type="evidence" value="ECO:0007669"/>
    <property type="project" value="UniProtKB-KW"/>
</dbReference>
<evidence type="ECO:0000256" key="2">
    <source>
        <dbReference type="ARBA" id="ARBA00023125"/>
    </source>
</evidence>
<dbReference type="InterPro" id="IPR036388">
    <property type="entry name" value="WH-like_DNA-bd_sf"/>
</dbReference>
<feature type="region of interest" description="Disordered" evidence="4">
    <location>
        <begin position="1"/>
        <end position="21"/>
    </location>
</feature>
<evidence type="ECO:0000259" key="5">
    <source>
        <dbReference type="PROSITE" id="PS50949"/>
    </source>
</evidence>
<dbReference type="PANTHER" id="PTHR43537">
    <property type="entry name" value="TRANSCRIPTIONAL REGULATOR, GNTR FAMILY"/>
    <property type="match status" value="1"/>
</dbReference>
<dbReference type="OrthoDB" id="9028214at2"/>
<dbReference type="InterPro" id="IPR011711">
    <property type="entry name" value="GntR_C"/>
</dbReference>
<reference evidence="6 7" key="1">
    <citation type="submission" date="2017-06" db="EMBL/GenBank/DDBJ databases">
        <authorList>
            <person name="Kim H.J."/>
            <person name="Triplett B.A."/>
        </authorList>
    </citation>
    <scope>NUCLEOTIDE SEQUENCE [LARGE SCALE GENOMIC DNA]</scope>
    <source>
        <strain evidence="6 7">DSM 29339</strain>
    </source>
</reference>
<dbReference type="InterPro" id="IPR000524">
    <property type="entry name" value="Tscrpt_reg_HTH_GntR"/>
</dbReference>
<dbReference type="Gene3D" id="1.10.10.10">
    <property type="entry name" value="Winged helix-like DNA-binding domain superfamily/Winged helix DNA-binding domain"/>
    <property type="match status" value="1"/>
</dbReference>
<evidence type="ECO:0000313" key="7">
    <source>
        <dbReference type="Proteomes" id="UP000198426"/>
    </source>
</evidence>
<keyword evidence="1" id="KW-0805">Transcription regulation</keyword>
<dbReference type="PRINTS" id="PR00035">
    <property type="entry name" value="HTHGNTR"/>
</dbReference>
<dbReference type="Proteomes" id="UP000198426">
    <property type="component" value="Unassembled WGS sequence"/>
</dbReference>
<dbReference type="SUPFAM" id="SSF46785">
    <property type="entry name" value="Winged helix' DNA-binding domain"/>
    <property type="match status" value="1"/>
</dbReference>
<evidence type="ECO:0000256" key="3">
    <source>
        <dbReference type="ARBA" id="ARBA00023163"/>
    </source>
</evidence>
<dbReference type="EMBL" id="FZOY01000001">
    <property type="protein sequence ID" value="SNS17119.1"/>
    <property type="molecule type" value="Genomic_DNA"/>
</dbReference>
<dbReference type="GO" id="GO:0003700">
    <property type="term" value="F:DNA-binding transcription factor activity"/>
    <property type="evidence" value="ECO:0007669"/>
    <property type="project" value="InterPro"/>
</dbReference>
<dbReference type="InterPro" id="IPR008920">
    <property type="entry name" value="TF_FadR/GntR_C"/>
</dbReference>
<accession>A0A239CAY7</accession>
<proteinExistence type="predicted"/>
<keyword evidence="3" id="KW-0804">Transcription</keyword>
<name>A0A239CAY7_9RHOB</name>
<keyword evidence="7" id="KW-1185">Reference proteome</keyword>
<keyword evidence="2" id="KW-0238">DNA-binding</keyword>
<dbReference type="InterPro" id="IPR036390">
    <property type="entry name" value="WH_DNA-bd_sf"/>
</dbReference>
<dbReference type="SMART" id="SM00895">
    <property type="entry name" value="FCD"/>
    <property type="match status" value="1"/>
</dbReference>
<dbReference type="SMART" id="SM00345">
    <property type="entry name" value="HTH_GNTR"/>
    <property type="match status" value="1"/>
</dbReference>
<dbReference type="SUPFAM" id="SSF48008">
    <property type="entry name" value="GntR ligand-binding domain-like"/>
    <property type="match status" value="1"/>
</dbReference>